<dbReference type="Pfam" id="PF06331">
    <property type="entry name" value="Tfb5"/>
    <property type="match status" value="1"/>
</dbReference>
<dbReference type="PANTHER" id="PTHR14942">
    <property type="entry name" value="U11/U12 SMALL NUCLEAR RIBONUCLEOPROTEIN 25 KDA PROTEIN"/>
    <property type="match status" value="1"/>
</dbReference>
<evidence type="ECO:0000256" key="1">
    <source>
        <dbReference type="RuleBase" id="RU368032"/>
    </source>
</evidence>
<dbReference type="EMBL" id="CAJOBE010003341">
    <property type="protein sequence ID" value="CAF3874789.1"/>
    <property type="molecule type" value="Genomic_DNA"/>
</dbReference>
<dbReference type="Proteomes" id="UP000663889">
    <property type="component" value="Unassembled WGS sequence"/>
</dbReference>
<dbReference type="InterPro" id="IPR029071">
    <property type="entry name" value="Ubiquitin-like_domsf"/>
</dbReference>
<sequence length="190" mass="22705">MVNVVKGALIKCDPAVKQYLVYLDETLAFGEKFILHNLDEQHLFVQTSALKQNKKTKRMSHEEFISNIYSHLSKIISSDPLLSDIKCHPSKISFSKLNQLKQEQFINISIRRFDNSIINIYISEEARVYQLKRAIKEKFSNKNIHWKTVWKRYTIATHDHQQLINDNRRIKYYGVYNNSELFFIRRRRLK</sequence>
<dbReference type="GO" id="GO:0006367">
    <property type="term" value="P:transcription initiation at RNA polymerase II promoter"/>
    <property type="evidence" value="ECO:0007669"/>
    <property type="project" value="UniProtKB-UniRule"/>
</dbReference>
<dbReference type="Gene3D" id="3.30.70.1220">
    <property type="entry name" value="TFB5-like"/>
    <property type="match status" value="1"/>
</dbReference>
<dbReference type="Pfam" id="PF18036">
    <property type="entry name" value="Ubiquitin_4"/>
    <property type="match status" value="1"/>
</dbReference>
<dbReference type="SUPFAM" id="SSF54236">
    <property type="entry name" value="Ubiquitin-like"/>
    <property type="match status" value="1"/>
</dbReference>
<comment type="function">
    <text evidence="1">In NER, TFIIH acts by opening DNA around the lesion to allow the excision of the damaged oligonucleotide and its replacement by a new DNA fragment. In transcription, TFIIH has an essential role in transcription initiation. When the pre-initiation complex (PIC) has been established, TFIIH is required for promoter opening and promoter escape.</text>
</comment>
<dbReference type="AlphaFoldDB" id="A0A819G6C0"/>
<dbReference type="SUPFAM" id="SSF142897">
    <property type="entry name" value="TFB5-like"/>
    <property type="match status" value="1"/>
</dbReference>
<comment type="caution">
    <text evidence="5">The sequence shown here is derived from an EMBL/GenBank/DDBJ whole genome shotgun (WGS) entry which is preliminary data.</text>
</comment>
<dbReference type="InterPro" id="IPR009400">
    <property type="entry name" value="TFIIH_TTDA/Tfb5"/>
</dbReference>
<dbReference type="InterPro" id="IPR040610">
    <property type="entry name" value="SNRNP25_ubiquitin"/>
</dbReference>
<dbReference type="GO" id="GO:0000398">
    <property type="term" value="P:mRNA splicing, via spliceosome"/>
    <property type="evidence" value="ECO:0007669"/>
    <property type="project" value="InterPro"/>
</dbReference>
<keyword evidence="1" id="KW-0805">Transcription regulation</keyword>
<keyword evidence="1" id="KW-0234">DNA repair</keyword>
<comment type="subunit">
    <text evidence="1">Component of the 7-subunit TFIIH core complex.</text>
</comment>
<dbReference type="InterPro" id="IPR039690">
    <property type="entry name" value="SNRNP25"/>
</dbReference>
<dbReference type="GO" id="GO:0000439">
    <property type="term" value="C:transcription factor TFIIH core complex"/>
    <property type="evidence" value="ECO:0007669"/>
    <property type="project" value="UniProtKB-UniRule"/>
</dbReference>
<name>A0A819G6C0_9BILA</name>
<comment type="subcellular location">
    <subcellularLocation>
        <location evidence="1">Nucleus</location>
    </subcellularLocation>
</comment>
<dbReference type="EMBL" id="CAJNOU010001382">
    <property type="protein sequence ID" value="CAF1195688.1"/>
    <property type="molecule type" value="Genomic_DNA"/>
</dbReference>
<protein>
    <recommendedName>
        <fullName evidence="1">General transcription and DNA repair factor IIH subunit TFB5</fullName>
    </recommendedName>
</protein>
<accession>A0A819G6C0</accession>
<evidence type="ECO:0000313" key="5">
    <source>
        <dbReference type="EMBL" id="CAF3874789.1"/>
    </source>
</evidence>
<gene>
    <name evidence="5" type="ORF">FNK824_LOCUS19215</name>
    <name evidence="4" type="ORF">OTI717_LOCUS19866</name>
    <name evidence="3" type="ORF">SEV965_LOCUS20851</name>
</gene>
<dbReference type="SMART" id="SM01395">
    <property type="entry name" value="Tbf5"/>
    <property type="match status" value="1"/>
</dbReference>
<dbReference type="PANTHER" id="PTHR14942:SF0">
    <property type="entry name" value="U11_U12 SMALL NUCLEAR RIBONUCLEOPROTEIN 25 KDA PROTEIN"/>
    <property type="match status" value="1"/>
</dbReference>
<dbReference type="Proteomes" id="UP000663823">
    <property type="component" value="Unassembled WGS sequence"/>
</dbReference>
<dbReference type="Gene3D" id="3.10.20.90">
    <property type="entry name" value="Phosphatidylinositol 3-kinase Catalytic Subunit, Chain A, domain 1"/>
    <property type="match status" value="1"/>
</dbReference>
<proteinExistence type="inferred from homology"/>
<keyword evidence="1" id="KW-0227">DNA damage</keyword>
<evidence type="ECO:0000313" key="3">
    <source>
        <dbReference type="EMBL" id="CAF1195688.1"/>
    </source>
</evidence>
<evidence type="ECO:0000313" key="6">
    <source>
        <dbReference type="Proteomes" id="UP000663874"/>
    </source>
</evidence>
<dbReference type="EMBL" id="CAJOAX010002964">
    <property type="protein sequence ID" value="CAF3828897.1"/>
    <property type="molecule type" value="Genomic_DNA"/>
</dbReference>
<feature type="domain" description="SNRNP25 ubiquitin-like" evidence="2">
    <location>
        <begin position="106"/>
        <end position="186"/>
    </location>
</feature>
<comment type="similarity">
    <text evidence="1">Belongs to the TFB5 family.</text>
</comment>
<organism evidence="5 6">
    <name type="scientific">Rotaria sordida</name>
    <dbReference type="NCBI Taxonomy" id="392033"/>
    <lineage>
        <taxon>Eukaryota</taxon>
        <taxon>Metazoa</taxon>
        <taxon>Spiralia</taxon>
        <taxon>Gnathifera</taxon>
        <taxon>Rotifera</taxon>
        <taxon>Eurotatoria</taxon>
        <taxon>Bdelloidea</taxon>
        <taxon>Philodinida</taxon>
        <taxon>Philodinidae</taxon>
        <taxon>Rotaria</taxon>
    </lineage>
</organism>
<dbReference type="GO" id="GO:0006289">
    <property type="term" value="P:nucleotide-excision repair"/>
    <property type="evidence" value="ECO:0007669"/>
    <property type="project" value="InterPro"/>
</dbReference>
<reference evidence="5" key="1">
    <citation type="submission" date="2021-02" db="EMBL/GenBank/DDBJ databases">
        <authorList>
            <person name="Nowell W R."/>
        </authorList>
    </citation>
    <scope>NUCLEOTIDE SEQUENCE</scope>
</reference>
<keyword evidence="1" id="KW-0539">Nucleus</keyword>
<evidence type="ECO:0000313" key="4">
    <source>
        <dbReference type="EMBL" id="CAF3828897.1"/>
    </source>
</evidence>
<dbReference type="InterPro" id="IPR035935">
    <property type="entry name" value="TFB5-like_sf"/>
</dbReference>
<dbReference type="Proteomes" id="UP000663874">
    <property type="component" value="Unassembled WGS sequence"/>
</dbReference>
<keyword evidence="1" id="KW-0804">Transcription</keyword>
<evidence type="ECO:0000259" key="2">
    <source>
        <dbReference type="Pfam" id="PF18036"/>
    </source>
</evidence>